<keyword evidence="2" id="KW-1185">Reference proteome</keyword>
<proteinExistence type="predicted"/>
<dbReference type="AlphaFoldDB" id="A0A238UBU8"/>
<dbReference type="Gene3D" id="3.40.30.10">
    <property type="entry name" value="Glutaredoxin"/>
    <property type="match status" value="1"/>
</dbReference>
<protein>
    <recommendedName>
        <fullName evidence="3">Bacillithiol system redox-active protein YtxJ</fullName>
    </recommendedName>
</protein>
<gene>
    <name evidence="1" type="primary">ytxJ</name>
    <name evidence="1" type="ORF">TJEJU_2268</name>
</gene>
<evidence type="ECO:0000313" key="1">
    <source>
        <dbReference type="EMBL" id="SNR15954.1"/>
    </source>
</evidence>
<dbReference type="OrthoDB" id="677051at2"/>
<dbReference type="SUPFAM" id="SSF52833">
    <property type="entry name" value="Thioredoxin-like"/>
    <property type="match status" value="1"/>
</dbReference>
<accession>A0A238UBU8</accession>
<name>A0A238UBU8_9FLAO</name>
<evidence type="ECO:0008006" key="3">
    <source>
        <dbReference type="Google" id="ProtNLM"/>
    </source>
</evidence>
<dbReference type="Proteomes" id="UP000215214">
    <property type="component" value="Chromosome TJEJU"/>
</dbReference>
<dbReference type="InterPro" id="IPR022551">
    <property type="entry name" value="BrxC"/>
</dbReference>
<dbReference type="NCBIfam" id="TIGR04019">
    <property type="entry name" value="B_thiol_YtxJ"/>
    <property type="match status" value="1"/>
</dbReference>
<dbReference type="Pfam" id="PF11009">
    <property type="entry name" value="BrxC"/>
    <property type="match status" value="1"/>
</dbReference>
<dbReference type="RefSeq" id="WP_095072128.1">
    <property type="nucleotide sequence ID" value="NZ_LT899436.1"/>
</dbReference>
<dbReference type="InterPro" id="IPR036249">
    <property type="entry name" value="Thioredoxin-like_sf"/>
</dbReference>
<dbReference type="KEGG" id="tje:TJEJU_2268"/>
<organism evidence="1 2">
    <name type="scientific">Tenacibaculum jejuense</name>
    <dbReference type="NCBI Taxonomy" id="584609"/>
    <lineage>
        <taxon>Bacteria</taxon>
        <taxon>Pseudomonadati</taxon>
        <taxon>Bacteroidota</taxon>
        <taxon>Flavobacteriia</taxon>
        <taxon>Flavobacteriales</taxon>
        <taxon>Flavobacteriaceae</taxon>
        <taxon>Tenacibaculum</taxon>
    </lineage>
</organism>
<sequence>MGVFGNMFKKSSGQKKEEVKQNNINWIPLKTVDQIKAVTKRSHNKPVGIFKHSTRCAISKTVIKNFDQGFPKELNEKIDIFYIDLLNYRDVSNEVGYEYQVLHQSPQFLLINKGEAVLHASHYDITQIDLEKILK</sequence>
<dbReference type="EMBL" id="LT899436">
    <property type="protein sequence ID" value="SNR15954.1"/>
    <property type="molecule type" value="Genomic_DNA"/>
</dbReference>
<evidence type="ECO:0000313" key="2">
    <source>
        <dbReference type="Proteomes" id="UP000215214"/>
    </source>
</evidence>
<reference evidence="1 2" key="1">
    <citation type="submission" date="2017-07" db="EMBL/GenBank/DDBJ databases">
        <authorList>
            <person name="Sun Z.S."/>
            <person name="Albrecht U."/>
            <person name="Echele G."/>
            <person name="Lee C.C."/>
        </authorList>
    </citation>
    <scope>NUCLEOTIDE SEQUENCE [LARGE SCALE GENOMIC DNA]</scope>
    <source>
        <strain evidence="2">type strain: KCTC 22618</strain>
    </source>
</reference>